<dbReference type="EMBL" id="BMNG01000007">
    <property type="protein sequence ID" value="GGO45237.1"/>
    <property type="molecule type" value="Genomic_DNA"/>
</dbReference>
<name>A0ABQ2M0R4_9ACTN</name>
<organism evidence="2 3">
    <name type="scientific">Streptomyces lasiicapitis</name>
    <dbReference type="NCBI Taxonomy" id="1923961"/>
    <lineage>
        <taxon>Bacteria</taxon>
        <taxon>Bacillati</taxon>
        <taxon>Actinomycetota</taxon>
        <taxon>Actinomycetes</taxon>
        <taxon>Kitasatosporales</taxon>
        <taxon>Streptomycetaceae</taxon>
        <taxon>Streptomyces</taxon>
    </lineage>
</organism>
<evidence type="ECO:0000313" key="3">
    <source>
        <dbReference type="Proteomes" id="UP000656881"/>
    </source>
</evidence>
<dbReference type="Proteomes" id="UP000656881">
    <property type="component" value="Unassembled WGS sequence"/>
</dbReference>
<accession>A0ABQ2M0R4</accession>
<comment type="caution">
    <text evidence="2">The sequence shown here is derived from an EMBL/GenBank/DDBJ whole genome shotgun (WGS) entry which is preliminary data.</text>
</comment>
<evidence type="ECO:0000256" key="1">
    <source>
        <dbReference type="SAM" id="MobiDB-lite"/>
    </source>
</evidence>
<gene>
    <name evidence="2" type="ORF">GCM10012286_33290</name>
</gene>
<feature type="region of interest" description="Disordered" evidence="1">
    <location>
        <begin position="156"/>
        <end position="182"/>
    </location>
</feature>
<reference evidence="3" key="1">
    <citation type="journal article" date="2019" name="Int. J. Syst. Evol. Microbiol.">
        <title>The Global Catalogue of Microorganisms (GCM) 10K type strain sequencing project: providing services to taxonomists for standard genome sequencing and annotation.</title>
        <authorList>
            <consortium name="The Broad Institute Genomics Platform"/>
            <consortium name="The Broad Institute Genome Sequencing Center for Infectious Disease"/>
            <person name="Wu L."/>
            <person name="Ma J."/>
        </authorList>
    </citation>
    <scope>NUCLEOTIDE SEQUENCE [LARGE SCALE GENOMIC DNA]</scope>
    <source>
        <strain evidence="3">CGMCC 4.7349</strain>
    </source>
</reference>
<evidence type="ECO:0000313" key="2">
    <source>
        <dbReference type="EMBL" id="GGO45237.1"/>
    </source>
</evidence>
<sequence length="385" mass="42552">MGDGAMDLTHAGTTELRGLERTTLTLHTPRHPGWRPVFPLAHLAEHLLGRELGRLPGLSALTGHLRKDVITVRFLLSPAGRTHLDVDRLIELAGTSPADFAQEQRVLAVEDAILPEALRSAGRLPASLDRFREEWRRTEPRPTLDRQPFVSSRLSELMDPATPPPSPPDRTVSADTGTTLGRGTDERQEYAEALAAVRRRTGGREPELFLCGGPLDQYWSAMSVLLAGLSAYRSALFRQLREGPRPVYFLKLFDFPWRSRRYVACVTRPSVGPAAFRADIGPRTGEIVRSLGSAELRTVLAEGRVAVLDEFVAVLDRPPRRAWVPLLARLNGFSARPADLARPVLDCTVDDLARCRDAFLAAYTRQLHRDAGEDTGKVKEKGEAA</sequence>
<protein>
    <submittedName>
        <fullName evidence="2">Uncharacterized protein</fullName>
    </submittedName>
</protein>
<keyword evidence="3" id="KW-1185">Reference proteome</keyword>
<proteinExistence type="predicted"/>